<feature type="transmembrane region" description="Helical" evidence="1">
    <location>
        <begin position="87"/>
        <end position="107"/>
    </location>
</feature>
<dbReference type="Proteomes" id="UP001146793">
    <property type="component" value="Unassembled WGS sequence"/>
</dbReference>
<keyword evidence="1" id="KW-0472">Membrane</keyword>
<sequence length="260" mass="29561">MDEYSYSFFKCPTQTFEESDQNVLCASLPTVYNIPSQVIHVTIPEENPLDENHSLVIIYKPRPLSKMSAALKSHPPRSYIGLPSTDHGLLITLAGFLIVFFLSNLLSKELQFVSANWRLVINAMGTFFLIISPAIYIRTNSLNFKACFRLQKGTTTRGLCLDSVYGALTIILAIFSLSIWMLSSHRAIFVPVESMRITNKITSFLVVISVVILPSICEDTENINWEVENLKLLEEKSKPISRKFNNKQLWMERSVIFKNC</sequence>
<organism evidence="2 3">
    <name type="scientific">Anaeramoeba flamelloides</name>
    <dbReference type="NCBI Taxonomy" id="1746091"/>
    <lineage>
        <taxon>Eukaryota</taxon>
        <taxon>Metamonada</taxon>
        <taxon>Anaeramoebidae</taxon>
        <taxon>Anaeramoeba</taxon>
    </lineage>
</organism>
<evidence type="ECO:0000313" key="2">
    <source>
        <dbReference type="EMBL" id="KAJ3434135.1"/>
    </source>
</evidence>
<feature type="transmembrane region" description="Helical" evidence="1">
    <location>
        <begin position="158"/>
        <end position="181"/>
    </location>
</feature>
<keyword evidence="1" id="KW-0812">Transmembrane</keyword>
<feature type="transmembrane region" description="Helical" evidence="1">
    <location>
        <begin position="119"/>
        <end position="137"/>
    </location>
</feature>
<accession>A0AAV7YZ97</accession>
<gene>
    <name evidence="2" type="ORF">M0812_20199</name>
</gene>
<proteinExistence type="predicted"/>
<name>A0AAV7YZ97_9EUKA</name>
<keyword evidence="1" id="KW-1133">Transmembrane helix</keyword>
<reference evidence="2" key="1">
    <citation type="submission" date="2022-08" db="EMBL/GenBank/DDBJ databases">
        <title>Novel sulphate-reducing endosymbionts in the free-living metamonad Anaeramoeba.</title>
        <authorList>
            <person name="Jerlstrom-Hultqvist J."/>
            <person name="Cepicka I."/>
            <person name="Gallot-Lavallee L."/>
            <person name="Salas-Leiva D."/>
            <person name="Curtis B.A."/>
            <person name="Zahonova K."/>
            <person name="Pipaliya S."/>
            <person name="Dacks J."/>
            <person name="Roger A.J."/>
        </authorList>
    </citation>
    <scope>NUCLEOTIDE SEQUENCE</scope>
    <source>
        <strain evidence="2">Busselton2</strain>
    </source>
</reference>
<dbReference type="AlphaFoldDB" id="A0AAV7YZ97"/>
<evidence type="ECO:0000313" key="3">
    <source>
        <dbReference type="Proteomes" id="UP001146793"/>
    </source>
</evidence>
<protein>
    <submittedName>
        <fullName evidence="2">Uncharacterized protein</fullName>
    </submittedName>
</protein>
<dbReference type="EMBL" id="JANTQA010000045">
    <property type="protein sequence ID" value="KAJ3434135.1"/>
    <property type="molecule type" value="Genomic_DNA"/>
</dbReference>
<comment type="caution">
    <text evidence="2">The sequence shown here is derived from an EMBL/GenBank/DDBJ whole genome shotgun (WGS) entry which is preliminary data.</text>
</comment>
<evidence type="ECO:0000256" key="1">
    <source>
        <dbReference type="SAM" id="Phobius"/>
    </source>
</evidence>